<name>A0A9J5Y696_SOLCO</name>
<protein>
    <submittedName>
        <fullName evidence="1">Uncharacterized protein</fullName>
    </submittedName>
</protein>
<dbReference type="EMBL" id="JACXVP010000007">
    <property type="protein sequence ID" value="KAG5595685.1"/>
    <property type="molecule type" value="Genomic_DNA"/>
</dbReference>
<sequence length="64" mass="7533">MVAPCQDKVWLELGEYLGEEIGNILMVVNRIHGLVQPPWTLKKTQTKLQQMIRDMDCEVMHYFN</sequence>
<accession>A0A9J5Y696</accession>
<comment type="caution">
    <text evidence="1">The sequence shown here is derived from an EMBL/GenBank/DDBJ whole genome shotgun (WGS) entry which is preliminary data.</text>
</comment>
<dbReference type="Proteomes" id="UP000824120">
    <property type="component" value="Chromosome 7"/>
</dbReference>
<gene>
    <name evidence="1" type="ORF">H5410_036917</name>
</gene>
<proteinExistence type="predicted"/>
<evidence type="ECO:0000313" key="1">
    <source>
        <dbReference type="EMBL" id="KAG5595685.1"/>
    </source>
</evidence>
<reference evidence="1 2" key="1">
    <citation type="submission" date="2020-09" db="EMBL/GenBank/DDBJ databases">
        <title>De no assembly of potato wild relative species, Solanum commersonii.</title>
        <authorList>
            <person name="Cho K."/>
        </authorList>
    </citation>
    <scope>NUCLEOTIDE SEQUENCE [LARGE SCALE GENOMIC DNA]</scope>
    <source>
        <strain evidence="1">LZ3.2</strain>
        <tissue evidence="1">Leaf</tissue>
    </source>
</reference>
<organism evidence="1 2">
    <name type="scientific">Solanum commersonii</name>
    <name type="common">Commerson's wild potato</name>
    <name type="synonym">Commerson's nightshade</name>
    <dbReference type="NCBI Taxonomy" id="4109"/>
    <lineage>
        <taxon>Eukaryota</taxon>
        <taxon>Viridiplantae</taxon>
        <taxon>Streptophyta</taxon>
        <taxon>Embryophyta</taxon>
        <taxon>Tracheophyta</taxon>
        <taxon>Spermatophyta</taxon>
        <taxon>Magnoliopsida</taxon>
        <taxon>eudicotyledons</taxon>
        <taxon>Gunneridae</taxon>
        <taxon>Pentapetalae</taxon>
        <taxon>asterids</taxon>
        <taxon>lamiids</taxon>
        <taxon>Solanales</taxon>
        <taxon>Solanaceae</taxon>
        <taxon>Solanoideae</taxon>
        <taxon>Solaneae</taxon>
        <taxon>Solanum</taxon>
    </lineage>
</organism>
<keyword evidence="2" id="KW-1185">Reference proteome</keyword>
<evidence type="ECO:0000313" key="2">
    <source>
        <dbReference type="Proteomes" id="UP000824120"/>
    </source>
</evidence>
<dbReference type="AlphaFoldDB" id="A0A9J5Y696"/>